<dbReference type="SUPFAM" id="SSF53335">
    <property type="entry name" value="S-adenosyl-L-methionine-dependent methyltransferases"/>
    <property type="match status" value="1"/>
</dbReference>
<dbReference type="InterPro" id="IPR029063">
    <property type="entry name" value="SAM-dependent_MTases_sf"/>
</dbReference>
<keyword evidence="1" id="KW-0489">Methyltransferase</keyword>
<dbReference type="PANTHER" id="PTHR40048">
    <property type="entry name" value="RHAMNOSYL O-METHYLTRANSFERASE"/>
    <property type="match status" value="1"/>
</dbReference>
<accession>A0AA42B784</accession>
<dbReference type="GO" id="GO:0032259">
    <property type="term" value="P:methylation"/>
    <property type="evidence" value="ECO:0007669"/>
    <property type="project" value="UniProtKB-KW"/>
</dbReference>
<protein>
    <submittedName>
        <fullName evidence="3">Cephalosporin hydroxylase family protein</fullName>
    </submittedName>
</protein>
<proteinExistence type="predicted"/>
<dbReference type="InterPro" id="IPR007072">
    <property type="entry name" value="RNMT_CmcI"/>
</dbReference>
<dbReference type="PANTHER" id="PTHR40048:SF1">
    <property type="entry name" value="RHAMNOSYL O-METHYLTRANSFERASE"/>
    <property type="match status" value="1"/>
</dbReference>
<evidence type="ECO:0000313" key="3">
    <source>
        <dbReference type="EMBL" id="MCM2678953.1"/>
    </source>
</evidence>
<name>A0AA42B784_9GAMM</name>
<dbReference type="Gene3D" id="3.40.50.150">
    <property type="entry name" value="Vaccinia Virus protein VP39"/>
    <property type="match status" value="1"/>
</dbReference>
<reference evidence="3 4" key="1">
    <citation type="journal article" date="2013" name="Antonie Van Leeuwenhoek">
        <title>Echinimonas agarilytica gen. nov., sp. nov., a new gammaproteobacterium isolated from the sea urchin Strongylocentrotus intermedius.</title>
        <authorList>
            <person name="Nedashkovskaya O.I."/>
            <person name="Stenkova A.M."/>
            <person name="Zhukova N.V."/>
            <person name="Van Trappen S."/>
            <person name="Lee J.S."/>
            <person name="Kim S.B."/>
        </authorList>
    </citation>
    <scope>NUCLEOTIDE SEQUENCE [LARGE SCALE GENOMIC DNA]</scope>
    <source>
        <strain evidence="3 4">KMM 6351</strain>
    </source>
</reference>
<evidence type="ECO:0000256" key="1">
    <source>
        <dbReference type="ARBA" id="ARBA00022603"/>
    </source>
</evidence>
<dbReference type="Pfam" id="PF04989">
    <property type="entry name" value="RMNT_CmcI"/>
    <property type="match status" value="1"/>
</dbReference>
<evidence type="ECO:0000256" key="2">
    <source>
        <dbReference type="ARBA" id="ARBA00022679"/>
    </source>
</evidence>
<dbReference type="Proteomes" id="UP001165393">
    <property type="component" value="Unassembled WGS sequence"/>
</dbReference>
<dbReference type="EMBL" id="JAMQGP010000002">
    <property type="protein sequence ID" value="MCM2678953.1"/>
    <property type="molecule type" value="Genomic_DNA"/>
</dbReference>
<dbReference type="GO" id="GO:0008168">
    <property type="term" value="F:methyltransferase activity"/>
    <property type="evidence" value="ECO:0007669"/>
    <property type="project" value="UniProtKB-KW"/>
</dbReference>
<keyword evidence="2" id="KW-0808">Transferase</keyword>
<dbReference type="GO" id="GO:0071770">
    <property type="term" value="P:DIM/DIP cell wall layer assembly"/>
    <property type="evidence" value="ECO:0007669"/>
    <property type="project" value="TreeGrafter"/>
</dbReference>
<dbReference type="GO" id="GO:0008610">
    <property type="term" value="P:lipid biosynthetic process"/>
    <property type="evidence" value="ECO:0007669"/>
    <property type="project" value="InterPro"/>
</dbReference>
<evidence type="ECO:0000313" key="4">
    <source>
        <dbReference type="Proteomes" id="UP001165393"/>
    </source>
</evidence>
<dbReference type="AlphaFoldDB" id="A0AA42B784"/>
<gene>
    <name evidence="3" type="ORF">NAF29_04590</name>
</gene>
<dbReference type="GO" id="GO:0005886">
    <property type="term" value="C:plasma membrane"/>
    <property type="evidence" value="ECO:0007669"/>
    <property type="project" value="TreeGrafter"/>
</dbReference>
<comment type="caution">
    <text evidence="3">The sequence shown here is derived from an EMBL/GenBank/DDBJ whole genome shotgun (WGS) entry which is preliminary data.</text>
</comment>
<sequence>MSYEKSPAVIQFHEEKKQRIAGYRKDAEWQELNKKWVKKAFDHQYMYNFSWMGRPVIQMPADFWAMHELIWEIKPSVIIECGIAHGGALIFYASQLEMLGKGKAIGVDIEIRPHNREAIESHEMFKRIDLVEGSSVADSTVAQVKQLMANETGPVMVCLDSMHTEEHVIAELNAYAELVTSGSYLVVFDTVVEELPKGYFDNRPWDVGNSPMTAVNKWLTTRTDFVRSDYDDKLVATACNGGFLKKI</sequence>
<organism evidence="3 4">
    <name type="scientific">Echinimonas agarilytica</name>
    <dbReference type="NCBI Taxonomy" id="1215918"/>
    <lineage>
        <taxon>Bacteria</taxon>
        <taxon>Pseudomonadati</taxon>
        <taxon>Pseudomonadota</taxon>
        <taxon>Gammaproteobacteria</taxon>
        <taxon>Alteromonadales</taxon>
        <taxon>Echinimonadaceae</taxon>
        <taxon>Echinimonas</taxon>
    </lineage>
</organism>
<keyword evidence="4" id="KW-1185">Reference proteome</keyword>
<dbReference type="RefSeq" id="WP_251260323.1">
    <property type="nucleotide sequence ID" value="NZ_JAMQGP010000002.1"/>
</dbReference>